<evidence type="ECO:0000256" key="4">
    <source>
        <dbReference type="PROSITE-ProRule" id="PRU00091"/>
    </source>
</evidence>
<evidence type="ECO:0000256" key="3">
    <source>
        <dbReference type="ARBA" id="ARBA00022833"/>
    </source>
</evidence>
<protein>
    <recommendedName>
        <fullName evidence="6">FYVE-type domain-containing protein</fullName>
    </recommendedName>
</protein>
<dbReference type="PANTHER" id="PTHR43102">
    <property type="entry name" value="SLR1143 PROTEIN"/>
    <property type="match status" value="1"/>
</dbReference>
<dbReference type="EMBL" id="VJMJ01000295">
    <property type="protein sequence ID" value="KAF0723792.1"/>
    <property type="molecule type" value="Genomic_DNA"/>
</dbReference>
<evidence type="ECO:0000256" key="1">
    <source>
        <dbReference type="ARBA" id="ARBA00022723"/>
    </source>
</evidence>
<dbReference type="Gene3D" id="3.30.40.10">
    <property type="entry name" value="Zinc/RING finger domain, C3HC4 (zinc finger)"/>
    <property type="match status" value="1"/>
</dbReference>
<keyword evidence="2 4" id="KW-0863">Zinc-finger</keyword>
<feature type="domain" description="FYVE-type" evidence="6">
    <location>
        <begin position="330"/>
        <end position="391"/>
    </location>
</feature>
<organism evidence="7 8">
    <name type="scientific">Aphanomyces euteiches</name>
    <dbReference type="NCBI Taxonomy" id="100861"/>
    <lineage>
        <taxon>Eukaryota</taxon>
        <taxon>Sar</taxon>
        <taxon>Stramenopiles</taxon>
        <taxon>Oomycota</taxon>
        <taxon>Saprolegniomycetes</taxon>
        <taxon>Saprolegniales</taxon>
        <taxon>Verrucalvaceae</taxon>
        <taxon>Aphanomyces</taxon>
    </lineage>
</organism>
<evidence type="ECO:0000256" key="5">
    <source>
        <dbReference type="SAM" id="MobiDB-lite"/>
    </source>
</evidence>
<gene>
    <name evidence="7" type="ORF">Ae201684_017368</name>
</gene>
<dbReference type="Pfam" id="PF01363">
    <property type="entry name" value="FYVE"/>
    <property type="match status" value="1"/>
</dbReference>
<keyword evidence="3" id="KW-0862">Zinc</keyword>
<dbReference type="InterPro" id="IPR011011">
    <property type="entry name" value="Znf_FYVE_PHD"/>
</dbReference>
<dbReference type="AlphaFoldDB" id="A0A6G0W906"/>
<dbReference type="Proteomes" id="UP000481153">
    <property type="component" value="Unassembled WGS sequence"/>
</dbReference>
<dbReference type="GO" id="GO:0008270">
    <property type="term" value="F:zinc ion binding"/>
    <property type="evidence" value="ECO:0007669"/>
    <property type="project" value="UniProtKB-KW"/>
</dbReference>
<reference evidence="7 8" key="1">
    <citation type="submission" date="2019-07" db="EMBL/GenBank/DDBJ databases">
        <title>Genomics analysis of Aphanomyces spp. identifies a new class of oomycete effector associated with host adaptation.</title>
        <authorList>
            <person name="Gaulin E."/>
        </authorList>
    </citation>
    <scope>NUCLEOTIDE SEQUENCE [LARGE SCALE GENOMIC DNA]</scope>
    <source>
        <strain evidence="7 8">ATCC 201684</strain>
    </source>
</reference>
<accession>A0A6G0W906</accession>
<dbReference type="PROSITE" id="PS50178">
    <property type="entry name" value="ZF_FYVE"/>
    <property type="match status" value="1"/>
</dbReference>
<evidence type="ECO:0000259" key="6">
    <source>
        <dbReference type="PROSITE" id="PS50178"/>
    </source>
</evidence>
<keyword evidence="8" id="KW-1185">Reference proteome</keyword>
<proteinExistence type="predicted"/>
<dbReference type="InterPro" id="IPR017455">
    <property type="entry name" value="Znf_FYVE-rel"/>
</dbReference>
<dbReference type="InterPro" id="IPR013083">
    <property type="entry name" value="Znf_RING/FYVE/PHD"/>
</dbReference>
<dbReference type="VEuPathDB" id="FungiDB:AeMF1_006140"/>
<dbReference type="InterPro" id="IPR000306">
    <property type="entry name" value="Znf_FYVE"/>
</dbReference>
<dbReference type="SMART" id="SM00064">
    <property type="entry name" value="FYVE"/>
    <property type="match status" value="1"/>
</dbReference>
<dbReference type="PANTHER" id="PTHR43102:SF2">
    <property type="entry name" value="GAF DOMAIN-CONTAINING PROTEIN"/>
    <property type="match status" value="1"/>
</dbReference>
<keyword evidence="1" id="KW-0479">Metal-binding</keyword>
<evidence type="ECO:0000313" key="8">
    <source>
        <dbReference type="Proteomes" id="UP000481153"/>
    </source>
</evidence>
<evidence type="ECO:0000313" key="7">
    <source>
        <dbReference type="EMBL" id="KAF0723792.1"/>
    </source>
</evidence>
<name>A0A6G0W906_9STRA</name>
<feature type="region of interest" description="Disordered" evidence="5">
    <location>
        <begin position="468"/>
        <end position="489"/>
    </location>
</feature>
<sequence>MEFLRRLQYKAVELVDSAHPHAKQPVTSNDHADGAAKLMSQMEILAKEPLSNQMQESVTSLMQKKSVDFLQRHSTLLPRQKDEIKFIYLGEKVATVRLYDAVHEKKYIVKAKTTLPASVFDIMSVLQLQGDLFSRTMHEVFGVYFDQGKTLHAPHDKPPPESTKVEDICDLDGVGVHWMVLKTSRAMGQEGVRDAVFASYSQMYETESADDEDIINPSVSLSATRRNSPLVSCGTYIWESIDVPALAPFSPTVTGRRRFAFRNSGIYVEKVPTPTHADLTSVSLVLSFDMDGTMDRRKCRRWMQRLALSVLNISRMARHGARSIVPKHKWLLDPQCIHCKQPFHLFRRRHHCRLCGHAVCSACSCSMDVEFPVLPDGRILPHATVRGCTKCAFVGATMQRVPAAAILDDLTISRTTSLWSNGPMSVRSKDGFGSWRNSNDLVSPSTTPRMYRRRTMTPRVQKHSISLCSPLPPRMCQTPEPTSSRSSERWMGSLAEDDEYANRHNDFVPTIKPPPLPSIFYELTRPSCPTLSTRGMMERQRELLQRAGALTPHLNDDDTVVMTDDPEEVNRVIAQLSNRNDMIVRL</sequence>
<comment type="caution">
    <text evidence="7">The sequence shown here is derived from an EMBL/GenBank/DDBJ whole genome shotgun (WGS) entry which is preliminary data.</text>
</comment>
<dbReference type="SUPFAM" id="SSF57903">
    <property type="entry name" value="FYVE/PHD zinc finger"/>
    <property type="match status" value="1"/>
</dbReference>
<evidence type="ECO:0000256" key="2">
    <source>
        <dbReference type="ARBA" id="ARBA00022771"/>
    </source>
</evidence>